<gene>
    <name evidence="1" type="ORF">SDC9_166318</name>
</gene>
<protein>
    <submittedName>
        <fullName evidence="1">Uncharacterized protein</fullName>
    </submittedName>
</protein>
<dbReference type="EMBL" id="VSSQ01066401">
    <property type="protein sequence ID" value="MPN18953.1"/>
    <property type="molecule type" value="Genomic_DNA"/>
</dbReference>
<name>A0A645G4K4_9ZZZZ</name>
<proteinExistence type="predicted"/>
<evidence type="ECO:0000313" key="1">
    <source>
        <dbReference type="EMBL" id="MPN18953.1"/>
    </source>
</evidence>
<comment type="caution">
    <text evidence="1">The sequence shown here is derived from an EMBL/GenBank/DDBJ whole genome shotgun (WGS) entry which is preliminary data.</text>
</comment>
<reference evidence="1" key="1">
    <citation type="submission" date="2019-08" db="EMBL/GenBank/DDBJ databases">
        <authorList>
            <person name="Kucharzyk K."/>
            <person name="Murdoch R.W."/>
            <person name="Higgins S."/>
            <person name="Loffler F."/>
        </authorList>
    </citation>
    <scope>NUCLEOTIDE SEQUENCE</scope>
</reference>
<dbReference type="AlphaFoldDB" id="A0A645G4K4"/>
<organism evidence="1">
    <name type="scientific">bioreactor metagenome</name>
    <dbReference type="NCBI Taxonomy" id="1076179"/>
    <lineage>
        <taxon>unclassified sequences</taxon>
        <taxon>metagenomes</taxon>
        <taxon>ecological metagenomes</taxon>
    </lineage>
</organism>
<sequence length="70" mass="7979">MISHAAGCLGRKFNTLRPHFANHTAPQGVVKVQHKAFFIFTQQAFNNVGDIVAQFRDVLHRHRVLIQVPF</sequence>
<accession>A0A645G4K4</accession>